<dbReference type="InterPro" id="IPR003795">
    <property type="entry name" value="DUF192"/>
</dbReference>
<proteinExistence type="predicted"/>
<dbReference type="OrthoDB" id="9808290at2"/>
<dbReference type="RefSeq" id="WP_133358702.1">
    <property type="nucleotide sequence ID" value="NZ_SMUV01000053.1"/>
</dbReference>
<protein>
    <submittedName>
        <fullName evidence="2">DUF192 domain-containing protein</fullName>
    </submittedName>
</protein>
<evidence type="ECO:0000313" key="2">
    <source>
        <dbReference type="EMBL" id="TDK50810.1"/>
    </source>
</evidence>
<dbReference type="Pfam" id="PF02643">
    <property type="entry name" value="DUF192"/>
    <property type="match status" value="1"/>
</dbReference>
<dbReference type="AlphaFoldDB" id="A0A4R5VGA1"/>
<evidence type="ECO:0000256" key="1">
    <source>
        <dbReference type="SAM" id="SignalP"/>
    </source>
</evidence>
<dbReference type="Proteomes" id="UP000295301">
    <property type="component" value="Unassembled WGS sequence"/>
</dbReference>
<accession>A0A4R5VGA1</accession>
<feature type="signal peptide" evidence="1">
    <location>
        <begin position="1"/>
        <end position="19"/>
    </location>
</feature>
<dbReference type="Gene3D" id="2.60.120.1140">
    <property type="entry name" value="Protein of unknown function DUF192"/>
    <property type="match status" value="1"/>
</dbReference>
<comment type="caution">
    <text evidence="2">The sequence shown here is derived from an EMBL/GenBank/DDBJ whole genome shotgun (WGS) entry which is preliminary data.</text>
</comment>
<keyword evidence="1" id="KW-0732">Signal</keyword>
<name>A0A4R5VGA1_9RHOB</name>
<dbReference type="EMBL" id="SMUV01000053">
    <property type="protein sequence ID" value="TDK50810.1"/>
    <property type="molecule type" value="Genomic_DNA"/>
</dbReference>
<organism evidence="2 3">
    <name type="scientific">Antarcticimicrobium luteum</name>
    <dbReference type="NCBI Taxonomy" id="2547397"/>
    <lineage>
        <taxon>Bacteria</taxon>
        <taxon>Pseudomonadati</taxon>
        <taxon>Pseudomonadota</taxon>
        <taxon>Alphaproteobacteria</taxon>
        <taxon>Rhodobacterales</taxon>
        <taxon>Paracoccaceae</taxon>
        <taxon>Antarcticimicrobium</taxon>
    </lineage>
</organism>
<reference evidence="2 3" key="1">
    <citation type="submission" date="2019-03" db="EMBL/GenBank/DDBJ databases">
        <title>Ruegeria lutea sp. nov., a novel strain, isolated from marine sediment, the Masan Bay, South Korea.</title>
        <authorList>
            <person name="Kim J."/>
            <person name="Kim D.-Y."/>
            <person name="Lee S.-S."/>
        </authorList>
    </citation>
    <scope>NUCLEOTIDE SEQUENCE [LARGE SCALE GENOMIC DNA]</scope>
    <source>
        <strain evidence="2 3">318-1</strain>
    </source>
</reference>
<sequence>MRRLVAFVILMLGTGAALADTPECRPDRVALRGDWGQVQFSIELADTPEERGRGLMFRETLPRGAGMLFVYDHPQRASFWMKNTLIPLDMIFADRSGRVIRVHSGAIPGDLTPIEGGPGVFVVLEINAALAARYGIAPGTMMRHPVFSGGPAAWPC</sequence>
<dbReference type="PANTHER" id="PTHR37953:SF1">
    <property type="entry name" value="UPF0127 PROTEIN MJ1496"/>
    <property type="match status" value="1"/>
</dbReference>
<dbReference type="PANTHER" id="PTHR37953">
    <property type="entry name" value="UPF0127 PROTEIN MJ1496"/>
    <property type="match status" value="1"/>
</dbReference>
<keyword evidence="3" id="KW-1185">Reference proteome</keyword>
<feature type="chain" id="PRO_5020932256" evidence="1">
    <location>
        <begin position="20"/>
        <end position="156"/>
    </location>
</feature>
<evidence type="ECO:0000313" key="3">
    <source>
        <dbReference type="Proteomes" id="UP000295301"/>
    </source>
</evidence>
<dbReference type="InterPro" id="IPR038695">
    <property type="entry name" value="Saro_0823-like_sf"/>
</dbReference>
<gene>
    <name evidence="2" type="ORF">E1832_05345</name>
</gene>